<dbReference type="PROSITE" id="PS00132">
    <property type="entry name" value="CARBOXYPEPT_ZN_1"/>
    <property type="match status" value="1"/>
</dbReference>
<evidence type="ECO:0000256" key="7">
    <source>
        <dbReference type="ARBA" id="ARBA00022801"/>
    </source>
</evidence>
<evidence type="ECO:0000256" key="6">
    <source>
        <dbReference type="ARBA" id="ARBA00022729"/>
    </source>
</evidence>
<comment type="similarity">
    <text evidence="2 10">Belongs to the peptidase M14 family.</text>
</comment>
<evidence type="ECO:0000256" key="4">
    <source>
        <dbReference type="ARBA" id="ARBA00022670"/>
    </source>
</evidence>
<dbReference type="Gene3D" id="3.40.630.10">
    <property type="entry name" value="Zn peptidases"/>
    <property type="match status" value="1"/>
</dbReference>
<keyword evidence="7" id="KW-0378">Hydrolase</keyword>
<feature type="active site" description="Proton donor/acceptor" evidence="10">
    <location>
        <position position="323"/>
    </location>
</feature>
<dbReference type="GO" id="GO:0006508">
    <property type="term" value="P:proteolysis"/>
    <property type="evidence" value="ECO:0007669"/>
    <property type="project" value="UniProtKB-KW"/>
</dbReference>
<sequence length="369" mass="41542">MSEYNTNGPVEVAVAPPISRDAQEKLRQNDFNVTVVAQDVEQLFSASPSIFRQTKKITDAFLELREVENFLDELVVKHPDQARVKQIGKTENGTPIHMMIIKSQISPAASLAGANNVSPVVFLDSGTHAREWLSVSTSLYAIQQLLEQPSSPARQVEWRIVPVVNPDGYAYSWNTNRLWRKNRKSGIGRCQGVDLNRNYDVNFEGIGSSRRPCSDIFRGPAAFSEPETRAVRDAFLEVRSEVKGYISLHSYSQVIMLPWSYQPDVHPNLKNMTDLGEGMAKAISKARGTKFDVFNTYKSFYPASGTSMDWVASLGVPHSLAIELQDKGHHGFLYPENKIRDAVTEVWKGIEFFAEEIARQSRQENFTQQ</sequence>
<evidence type="ECO:0000256" key="10">
    <source>
        <dbReference type="PROSITE-ProRule" id="PRU01379"/>
    </source>
</evidence>
<evidence type="ECO:0000256" key="9">
    <source>
        <dbReference type="ARBA" id="ARBA00023049"/>
    </source>
</evidence>
<keyword evidence="6" id="KW-0732">Signal</keyword>
<evidence type="ECO:0000256" key="8">
    <source>
        <dbReference type="ARBA" id="ARBA00022833"/>
    </source>
</evidence>
<dbReference type="SMART" id="SM00631">
    <property type="entry name" value="Zn_pept"/>
    <property type="match status" value="1"/>
</dbReference>
<evidence type="ECO:0000256" key="3">
    <source>
        <dbReference type="ARBA" id="ARBA00022645"/>
    </source>
</evidence>
<dbReference type="PRINTS" id="PR00765">
    <property type="entry name" value="CRBOXYPTASEA"/>
</dbReference>
<dbReference type="OrthoDB" id="3626597at2759"/>
<evidence type="ECO:0000259" key="11">
    <source>
        <dbReference type="PROSITE" id="PS52035"/>
    </source>
</evidence>
<dbReference type="PANTHER" id="PTHR11705:SF143">
    <property type="entry name" value="SLL0236 PROTEIN"/>
    <property type="match status" value="1"/>
</dbReference>
<dbReference type="AlphaFoldDB" id="A0A8B7NIQ3"/>
<comment type="cofactor">
    <cofactor evidence="1">
        <name>Zn(2+)</name>
        <dbReference type="ChEBI" id="CHEBI:29105"/>
    </cofactor>
</comment>
<dbReference type="FunFam" id="3.40.630.10:FF:000084">
    <property type="entry name" value="Carboxypeptidase B2"/>
    <property type="match status" value="1"/>
</dbReference>
<dbReference type="GO" id="GO:0008270">
    <property type="term" value="F:zinc ion binding"/>
    <property type="evidence" value="ECO:0007669"/>
    <property type="project" value="InterPro"/>
</dbReference>
<dbReference type="GO" id="GO:0005615">
    <property type="term" value="C:extracellular space"/>
    <property type="evidence" value="ECO:0007669"/>
    <property type="project" value="TreeGrafter"/>
</dbReference>
<feature type="domain" description="Peptidase M14" evidence="11">
    <location>
        <begin position="60"/>
        <end position="357"/>
    </location>
</feature>
<dbReference type="InterPro" id="IPR057247">
    <property type="entry name" value="CARBOXYPEPT_ZN_2"/>
</dbReference>
<keyword evidence="3" id="KW-0121">Carboxypeptidase</keyword>
<dbReference type="PANTHER" id="PTHR11705">
    <property type="entry name" value="PROTEASE FAMILY M14 CARBOXYPEPTIDASE A,B"/>
    <property type="match status" value="1"/>
</dbReference>
<dbReference type="RefSeq" id="XP_018013515.2">
    <property type="nucleotide sequence ID" value="XM_018158026.2"/>
</dbReference>
<evidence type="ECO:0000256" key="1">
    <source>
        <dbReference type="ARBA" id="ARBA00001947"/>
    </source>
</evidence>
<dbReference type="InterPro" id="IPR000834">
    <property type="entry name" value="Peptidase_M14"/>
</dbReference>
<keyword evidence="5" id="KW-0479">Metal-binding</keyword>
<dbReference type="PROSITE" id="PS00133">
    <property type="entry name" value="CARBOXYPEPT_ZN_2"/>
    <property type="match status" value="1"/>
</dbReference>
<proteinExistence type="inferred from homology"/>
<protein>
    <submittedName>
        <fullName evidence="13">Carboxypeptidase B-like</fullName>
    </submittedName>
</protein>
<keyword evidence="8" id="KW-0862">Zinc</keyword>
<evidence type="ECO:0000256" key="5">
    <source>
        <dbReference type="ARBA" id="ARBA00022723"/>
    </source>
</evidence>
<dbReference type="InterPro" id="IPR057246">
    <property type="entry name" value="CARBOXYPEPT_ZN_1"/>
</dbReference>
<evidence type="ECO:0000313" key="12">
    <source>
        <dbReference type="Proteomes" id="UP000694843"/>
    </source>
</evidence>
<accession>A0A8B7NIQ3</accession>
<dbReference type="GeneID" id="108670559"/>
<dbReference type="OMA" id="FLDSGTH"/>
<evidence type="ECO:0000313" key="13">
    <source>
        <dbReference type="RefSeq" id="XP_018013515.2"/>
    </source>
</evidence>
<dbReference type="SUPFAM" id="SSF53187">
    <property type="entry name" value="Zn-dependent exopeptidases"/>
    <property type="match status" value="1"/>
</dbReference>
<organism evidence="12 13">
    <name type="scientific">Hyalella azteca</name>
    <name type="common">Amphipod</name>
    <dbReference type="NCBI Taxonomy" id="294128"/>
    <lineage>
        <taxon>Eukaryota</taxon>
        <taxon>Metazoa</taxon>
        <taxon>Ecdysozoa</taxon>
        <taxon>Arthropoda</taxon>
        <taxon>Crustacea</taxon>
        <taxon>Multicrustacea</taxon>
        <taxon>Malacostraca</taxon>
        <taxon>Eumalacostraca</taxon>
        <taxon>Peracarida</taxon>
        <taxon>Amphipoda</taxon>
        <taxon>Senticaudata</taxon>
        <taxon>Talitrida</taxon>
        <taxon>Talitroidea</taxon>
        <taxon>Hyalellidae</taxon>
        <taxon>Hyalella</taxon>
    </lineage>
</organism>
<gene>
    <name evidence="13" type="primary">LOC108670559</name>
</gene>
<dbReference type="KEGG" id="hazt:108670559"/>
<reference evidence="13" key="1">
    <citation type="submission" date="2025-08" db="UniProtKB">
        <authorList>
            <consortium name="RefSeq"/>
        </authorList>
    </citation>
    <scope>IDENTIFICATION</scope>
    <source>
        <tissue evidence="13">Whole organism</tissue>
    </source>
</reference>
<keyword evidence="4" id="KW-0645">Protease</keyword>
<keyword evidence="9" id="KW-0482">Metalloprotease</keyword>
<evidence type="ECO:0000256" key="2">
    <source>
        <dbReference type="ARBA" id="ARBA00005988"/>
    </source>
</evidence>
<dbReference type="CDD" id="cd03860">
    <property type="entry name" value="M14_CP_A-B_like"/>
    <property type="match status" value="1"/>
</dbReference>
<dbReference type="Proteomes" id="UP000694843">
    <property type="component" value="Unplaced"/>
</dbReference>
<dbReference type="GO" id="GO:0004181">
    <property type="term" value="F:metallocarboxypeptidase activity"/>
    <property type="evidence" value="ECO:0007669"/>
    <property type="project" value="InterPro"/>
</dbReference>
<keyword evidence="12" id="KW-1185">Reference proteome</keyword>
<name>A0A8B7NIQ3_HYAAZ</name>
<dbReference type="Pfam" id="PF00246">
    <property type="entry name" value="Peptidase_M14"/>
    <property type="match status" value="1"/>
</dbReference>
<dbReference type="PROSITE" id="PS52035">
    <property type="entry name" value="PEPTIDASE_M14"/>
    <property type="match status" value="1"/>
</dbReference>